<evidence type="ECO:0000313" key="2">
    <source>
        <dbReference type="EMBL" id="GFR41314.1"/>
    </source>
</evidence>
<name>A0AAD3HHA9_9CHLO</name>
<dbReference type="AlphaFoldDB" id="A0AAD3HHA9"/>
<feature type="compositionally biased region" description="Low complexity" evidence="1">
    <location>
        <begin position="1005"/>
        <end position="1018"/>
    </location>
</feature>
<keyword evidence="3" id="KW-1185">Reference proteome</keyword>
<dbReference type="Proteomes" id="UP001054857">
    <property type="component" value="Unassembled WGS sequence"/>
</dbReference>
<evidence type="ECO:0000256" key="1">
    <source>
        <dbReference type="SAM" id="MobiDB-lite"/>
    </source>
</evidence>
<feature type="non-terminal residue" evidence="2">
    <location>
        <position position="1"/>
    </location>
</feature>
<proteinExistence type="predicted"/>
<feature type="region of interest" description="Disordered" evidence="1">
    <location>
        <begin position="482"/>
        <end position="537"/>
    </location>
</feature>
<feature type="region of interest" description="Disordered" evidence="1">
    <location>
        <begin position="1002"/>
        <end position="1024"/>
    </location>
</feature>
<feature type="region of interest" description="Disordered" evidence="1">
    <location>
        <begin position="196"/>
        <end position="224"/>
    </location>
</feature>
<accession>A0AAD3HHA9</accession>
<feature type="compositionally biased region" description="Acidic residues" evidence="1">
    <location>
        <begin position="10"/>
        <end position="23"/>
    </location>
</feature>
<dbReference type="PANTHER" id="PTHR33331:SF13">
    <property type="entry name" value="COILED-COIL DOMAIN CONTAINING 162"/>
    <property type="match status" value="1"/>
</dbReference>
<feature type="region of interest" description="Disordered" evidence="1">
    <location>
        <begin position="924"/>
        <end position="945"/>
    </location>
</feature>
<feature type="non-terminal residue" evidence="2">
    <location>
        <position position="1045"/>
    </location>
</feature>
<sequence length="1045" mass="108431">RYGGRGGYGMDEEEESEEEEGEGDAGRENSGGESEDEESEEEGEDAGDRQKEEGGGAATAAGVLMLAVGTSGQLGGVWRSPPLALSEFSTHPAEALNPHCLAGMRALLRRGEAAHGCLGAAVRAQVLRAVALEVSVRHNQVLLDGIIRKLDRRRRVLLWRAAAMEGVMDEQAMDVVVGGPPGEYAPALRTAVPPFFPASAATPSSTPAPPGPRGGGRGSEVRLVPPLLREPPGERIEEYRKQRRTSSSAAALRASRSQPVVALLDEAAREDLRARRRALTAAAGALYLDVFEIKLRLRVQARRSYVQGLLRLKGSGSGTEVEAAVRADTESQYAASFLSELLPAAARTQLAGAVRELAVLVLGGTGGYGADWGLQYDAEGQLLVPAREDRGPLFQGVEGQAALRAAVLEYAPMWQGIMFQLADKKGDPDPMDWTPAAPAAGLPTAIGFLQTAAPSTSTSSSPSSSAPATAVAAGPAAAAAAAAAAASQPQPQQSLPQQQQQQQTAGATTTTTTTTTNSSSSNSAKPGSTSTTTTPSSPCLVRLDALWGLPGQWDVLHGAAVAYPPGPGGLAALEKGVAVAELVVEVVRHFMFAASLLAPSSVLARGGDVSGQTAGLAPLTRAGVAQSSPLSYSAAPATGQQLVQQSEVRVSAASCSFLPGALLAADLVKLQARLQFLHRPPLGPGYRPGAGGSAQPRPTQPADDVISALRRELRLLAGCRVMAAARVRDGLLAGGAAKRHAWYLTGALEYLLARTAARVPSPADSPASAAGGPACPPAPGLPLGPAACLRLPDPDRLALHNELGRLGLALEACLGACRLPDATAPHDVMAIREYFAAGMWVHDRLRDALCWRSLLMESPSSFPFVPPHPGAYLRRYHSPALPLAPSLHPPHPTVGALQRLYDSKVAEQARMLVSEAEALQAARSAARSAGVQPEEEGGAKEGEGKPAWLAASPAWACAEVRLLECCCVVSKQLLDLQAVQVALLRLHQDCLGLAGIHTVTQGPRASSSSFPPSAASSPSPFPADSLHPHSVPAAALAALARKLTA</sequence>
<dbReference type="InterPro" id="IPR040401">
    <property type="entry name" value="CCDC162"/>
</dbReference>
<dbReference type="EMBL" id="BMAR01000001">
    <property type="protein sequence ID" value="GFR41314.1"/>
    <property type="molecule type" value="Genomic_DNA"/>
</dbReference>
<reference evidence="2 3" key="1">
    <citation type="journal article" date="2021" name="Sci. Rep.">
        <title>Genome sequencing of the multicellular alga Astrephomene provides insights into convergent evolution of germ-soma differentiation.</title>
        <authorList>
            <person name="Yamashita S."/>
            <person name="Yamamoto K."/>
            <person name="Matsuzaki R."/>
            <person name="Suzuki S."/>
            <person name="Yamaguchi H."/>
            <person name="Hirooka S."/>
            <person name="Minakuchi Y."/>
            <person name="Miyagishima S."/>
            <person name="Kawachi M."/>
            <person name="Toyoda A."/>
            <person name="Nozaki H."/>
        </authorList>
    </citation>
    <scope>NUCLEOTIDE SEQUENCE [LARGE SCALE GENOMIC DNA]</scope>
    <source>
        <strain evidence="2 3">NIES-4017</strain>
    </source>
</reference>
<organism evidence="2 3">
    <name type="scientific">Astrephomene gubernaculifera</name>
    <dbReference type="NCBI Taxonomy" id="47775"/>
    <lineage>
        <taxon>Eukaryota</taxon>
        <taxon>Viridiplantae</taxon>
        <taxon>Chlorophyta</taxon>
        <taxon>core chlorophytes</taxon>
        <taxon>Chlorophyceae</taxon>
        <taxon>CS clade</taxon>
        <taxon>Chlamydomonadales</taxon>
        <taxon>Astrephomenaceae</taxon>
        <taxon>Astrephomene</taxon>
    </lineage>
</organism>
<feature type="region of interest" description="Disordered" evidence="1">
    <location>
        <begin position="1"/>
        <end position="55"/>
    </location>
</feature>
<comment type="caution">
    <text evidence="2">The sequence shown here is derived from an EMBL/GenBank/DDBJ whole genome shotgun (WGS) entry which is preliminary data.</text>
</comment>
<feature type="compositionally biased region" description="Acidic residues" evidence="1">
    <location>
        <begin position="33"/>
        <end position="45"/>
    </location>
</feature>
<dbReference type="PANTHER" id="PTHR33331">
    <property type="entry name" value="COILED-COIL DOMAIN-CONTAINING PROTEIN 162"/>
    <property type="match status" value="1"/>
</dbReference>
<evidence type="ECO:0000313" key="3">
    <source>
        <dbReference type="Proteomes" id="UP001054857"/>
    </source>
</evidence>
<protein>
    <submittedName>
        <fullName evidence="2">Uncharacterized protein</fullName>
    </submittedName>
</protein>
<gene>
    <name evidence="2" type="ORF">Agub_g1996</name>
</gene>